<organism evidence="2 3">
    <name type="scientific">Fibrobacter succinogenes</name>
    <name type="common">Bacteroides succinogenes</name>
    <dbReference type="NCBI Taxonomy" id="833"/>
    <lineage>
        <taxon>Bacteria</taxon>
        <taxon>Pseudomonadati</taxon>
        <taxon>Fibrobacterota</taxon>
        <taxon>Fibrobacteria</taxon>
        <taxon>Fibrobacterales</taxon>
        <taxon>Fibrobacteraceae</taxon>
        <taxon>Fibrobacter</taxon>
    </lineage>
</organism>
<reference evidence="2 3" key="1">
    <citation type="submission" date="2017-08" db="EMBL/GenBank/DDBJ databases">
        <authorList>
            <person name="de Groot N.N."/>
        </authorList>
    </citation>
    <scope>NUCLEOTIDE SEQUENCE [LARGE SCALE GENOMIC DNA]</scope>
    <source>
        <strain evidence="2 3">HM2</strain>
    </source>
</reference>
<accession>A0A380S8B2</accession>
<dbReference type="EMBL" id="UHJL01000004">
    <property type="protein sequence ID" value="SUQ25863.1"/>
    <property type="molecule type" value="Genomic_DNA"/>
</dbReference>
<proteinExistence type="predicted"/>
<feature type="transmembrane region" description="Helical" evidence="1">
    <location>
        <begin position="7"/>
        <end position="27"/>
    </location>
</feature>
<name>A0A380S8B2_FIBSU</name>
<protein>
    <submittedName>
        <fullName evidence="2">Uncharacterized protein</fullName>
    </submittedName>
</protein>
<dbReference type="RefSeq" id="WP_109573508.1">
    <property type="nucleotide sequence ID" value="NZ_UHJL01000004.1"/>
</dbReference>
<evidence type="ECO:0000256" key="1">
    <source>
        <dbReference type="SAM" id="Phobius"/>
    </source>
</evidence>
<keyword evidence="1" id="KW-0812">Transmembrane</keyword>
<gene>
    <name evidence="2" type="ORF">SAMN05661053_2658</name>
</gene>
<evidence type="ECO:0000313" key="3">
    <source>
        <dbReference type="Proteomes" id="UP000255423"/>
    </source>
</evidence>
<keyword evidence="1" id="KW-0472">Membrane</keyword>
<dbReference type="AlphaFoldDB" id="A0A380S8B2"/>
<evidence type="ECO:0000313" key="2">
    <source>
        <dbReference type="EMBL" id="SUQ25863.1"/>
    </source>
</evidence>
<keyword evidence="1" id="KW-1133">Transmembrane helix</keyword>
<sequence length="471" mass="54247">MKKSLKILLIVVASFLLVVAFYGYHLFRAISLDPGVYLSGDGSGGPESALSMLSFSQNLPKGIVCGTLPSHLRAEYLEPLDYLETGAAAEYFFKTYGINEKRIESKFSQRYEKDSLEGELRSKWGEGTVITRYVKEDSCFRISKEIKAEAADSVVSLKTDLSGDSSLYVGKRKNGIVTECVACKWHDGRCDEVISENKMELDPVSGKLLGYAFKTRETYVEGSLYVGNEFYADKMLFDSLQRLVEYEYGDRVFHYEYSSNDTTNYSVNILDKSGRKVGFYKRKLKENRETVRYGTDRYEEEINRYFENGKLTKETSKKFDFYKSVMSRVKLFNPAGDEVLDSTFYEETFLPGLRMDSYAGIIKREYGENGKLKNYVQFEERFVRPFPFIFFPPLSESRKEVVRFVFAYDDAGQLLSITDASEDENWALRAGLPAMRRVVFSKGKFENFEECKEPYDPLKRLKPKRRASKQE</sequence>
<dbReference type="Proteomes" id="UP000255423">
    <property type="component" value="Unassembled WGS sequence"/>
</dbReference>